<dbReference type="UniPathway" id="UPA00666"/>
<evidence type="ECO:0000313" key="11">
    <source>
        <dbReference type="Proteomes" id="UP000293638"/>
    </source>
</evidence>
<protein>
    <recommendedName>
        <fullName evidence="8">Apolipoprotein N-acyltransferase</fullName>
        <shortName evidence="8">ALP N-acyltransferase</shortName>
        <ecNumber evidence="8">2.3.1.269</ecNumber>
    </recommendedName>
</protein>
<accession>A0A4V2F2U3</accession>
<keyword evidence="5 8" id="KW-1133">Transmembrane helix</keyword>
<feature type="transmembrane region" description="Helical" evidence="8">
    <location>
        <begin position="65"/>
        <end position="84"/>
    </location>
</feature>
<keyword evidence="6 8" id="KW-0472">Membrane</keyword>
<feature type="transmembrane region" description="Helical" evidence="8">
    <location>
        <begin position="173"/>
        <end position="193"/>
    </location>
</feature>
<keyword evidence="2 8" id="KW-1003">Cell membrane</keyword>
<dbReference type="InterPro" id="IPR004563">
    <property type="entry name" value="Apolipo_AcylTrfase"/>
</dbReference>
<dbReference type="PANTHER" id="PTHR38686">
    <property type="entry name" value="APOLIPOPROTEIN N-ACYLTRANSFERASE"/>
    <property type="match status" value="1"/>
</dbReference>
<reference evidence="10 11" key="1">
    <citation type="submission" date="2019-02" db="EMBL/GenBank/DDBJ databases">
        <title>Genomic Encyclopedia of Type Strains, Phase IV (KMG-IV): sequencing the most valuable type-strain genomes for metagenomic binning, comparative biology and taxonomic classification.</title>
        <authorList>
            <person name="Goeker M."/>
        </authorList>
    </citation>
    <scope>NUCLEOTIDE SEQUENCE [LARGE SCALE GENOMIC DNA]</scope>
    <source>
        <strain evidence="10 11">DSM 45622</strain>
    </source>
</reference>
<comment type="caution">
    <text evidence="8">Lacks conserved residue(s) required for the propagation of feature annotation.</text>
</comment>
<keyword evidence="3 8" id="KW-0808">Transferase</keyword>
<dbReference type="PANTHER" id="PTHR38686:SF1">
    <property type="entry name" value="APOLIPOPROTEIN N-ACYLTRANSFERASE"/>
    <property type="match status" value="1"/>
</dbReference>
<feature type="transmembrane region" description="Helical" evidence="8">
    <location>
        <begin position="26"/>
        <end position="45"/>
    </location>
</feature>
<keyword evidence="4 8" id="KW-0812">Transmembrane</keyword>
<comment type="subcellular location">
    <subcellularLocation>
        <location evidence="1 8">Cell membrane</location>
        <topology evidence="1 8">Multi-pass membrane protein</topology>
    </subcellularLocation>
</comment>
<evidence type="ECO:0000256" key="7">
    <source>
        <dbReference type="ARBA" id="ARBA00023315"/>
    </source>
</evidence>
<organism evidence="10 11">
    <name type="scientific">Motilibacter rhizosphaerae</name>
    <dbReference type="NCBI Taxonomy" id="598652"/>
    <lineage>
        <taxon>Bacteria</taxon>
        <taxon>Bacillati</taxon>
        <taxon>Actinomycetota</taxon>
        <taxon>Actinomycetes</taxon>
        <taxon>Motilibacterales</taxon>
        <taxon>Motilibacteraceae</taxon>
        <taxon>Motilibacter</taxon>
    </lineage>
</organism>
<keyword evidence="11" id="KW-1185">Reference proteome</keyword>
<feature type="domain" description="CN hydrolase" evidence="9">
    <location>
        <begin position="226"/>
        <end position="487"/>
    </location>
</feature>
<dbReference type="Proteomes" id="UP000293638">
    <property type="component" value="Unassembled WGS sequence"/>
</dbReference>
<feature type="transmembrane region" description="Helical" evidence="8">
    <location>
        <begin position="96"/>
        <end position="118"/>
    </location>
</feature>
<gene>
    <name evidence="8" type="primary">lnt</name>
    <name evidence="10" type="ORF">EV189_3574</name>
</gene>
<evidence type="ECO:0000256" key="8">
    <source>
        <dbReference type="HAMAP-Rule" id="MF_01148"/>
    </source>
</evidence>
<dbReference type="EC" id="2.3.1.269" evidence="8"/>
<evidence type="ECO:0000259" key="9">
    <source>
        <dbReference type="PROSITE" id="PS50263"/>
    </source>
</evidence>
<keyword evidence="7 8" id="KW-0012">Acyltransferase</keyword>
<comment type="caution">
    <text evidence="10">The sequence shown here is derived from an EMBL/GenBank/DDBJ whole genome shotgun (WGS) entry which is preliminary data.</text>
</comment>
<comment type="function">
    <text evidence="8">Catalyzes the phospholipid dependent N-acylation of the N-terminal cysteine of apolipoprotein, the last step in lipoprotein maturation.</text>
</comment>
<dbReference type="Pfam" id="PF20154">
    <property type="entry name" value="LNT_N"/>
    <property type="match status" value="1"/>
</dbReference>
<comment type="similarity">
    <text evidence="8">Belongs to the CN hydrolase family. Apolipoprotein N-acyltransferase subfamily.</text>
</comment>
<dbReference type="PROSITE" id="PS50263">
    <property type="entry name" value="CN_HYDROLASE"/>
    <property type="match status" value="1"/>
</dbReference>
<dbReference type="Gene3D" id="3.60.110.10">
    <property type="entry name" value="Carbon-nitrogen hydrolase"/>
    <property type="match status" value="1"/>
</dbReference>
<dbReference type="EMBL" id="SGXD01000005">
    <property type="protein sequence ID" value="RZS80094.1"/>
    <property type="molecule type" value="Genomic_DNA"/>
</dbReference>
<evidence type="ECO:0000256" key="5">
    <source>
        <dbReference type="ARBA" id="ARBA00022989"/>
    </source>
</evidence>
<comment type="catalytic activity">
    <reaction evidence="8">
        <text>N-terminal S-1,2-diacyl-sn-glyceryl-L-cysteinyl-[lipoprotein] + a glycerophospholipid = N-acyl-S-1,2-diacyl-sn-glyceryl-L-cysteinyl-[lipoprotein] + a 2-acyl-sn-glycero-3-phospholipid + H(+)</text>
        <dbReference type="Rhea" id="RHEA:48228"/>
        <dbReference type="Rhea" id="RHEA-COMP:14681"/>
        <dbReference type="Rhea" id="RHEA-COMP:14684"/>
        <dbReference type="ChEBI" id="CHEBI:15378"/>
        <dbReference type="ChEBI" id="CHEBI:136912"/>
        <dbReference type="ChEBI" id="CHEBI:140656"/>
        <dbReference type="ChEBI" id="CHEBI:140657"/>
        <dbReference type="ChEBI" id="CHEBI:140660"/>
        <dbReference type="EC" id="2.3.1.269"/>
    </reaction>
</comment>
<evidence type="ECO:0000313" key="10">
    <source>
        <dbReference type="EMBL" id="RZS80094.1"/>
    </source>
</evidence>
<dbReference type="GO" id="GO:0042158">
    <property type="term" value="P:lipoprotein biosynthetic process"/>
    <property type="evidence" value="ECO:0007669"/>
    <property type="project" value="UniProtKB-UniRule"/>
</dbReference>
<dbReference type="CDD" id="cd07571">
    <property type="entry name" value="ALP_N-acyl_transferase"/>
    <property type="match status" value="1"/>
</dbReference>
<dbReference type="GO" id="GO:0005886">
    <property type="term" value="C:plasma membrane"/>
    <property type="evidence" value="ECO:0007669"/>
    <property type="project" value="UniProtKB-SubCell"/>
</dbReference>
<dbReference type="OrthoDB" id="9804277at2"/>
<dbReference type="Pfam" id="PF00795">
    <property type="entry name" value="CN_hydrolase"/>
    <property type="match status" value="1"/>
</dbReference>
<evidence type="ECO:0000256" key="2">
    <source>
        <dbReference type="ARBA" id="ARBA00022475"/>
    </source>
</evidence>
<keyword evidence="10" id="KW-0449">Lipoprotein</keyword>
<evidence type="ECO:0000256" key="6">
    <source>
        <dbReference type="ARBA" id="ARBA00023136"/>
    </source>
</evidence>
<evidence type="ECO:0000256" key="4">
    <source>
        <dbReference type="ARBA" id="ARBA00022692"/>
    </source>
</evidence>
<dbReference type="RefSeq" id="WP_130494300.1">
    <property type="nucleotide sequence ID" value="NZ_SGXD01000005.1"/>
</dbReference>
<evidence type="ECO:0000256" key="3">
    <source>
        <dbReference type="ARBA" id="ARBA00022679"/>
    </source>
</evidence>
<comment type="pathway">
    <text evidence="8">Protein modification; lipoprotein biosynthesis (N-acyl transfer).</text>
</comment>
<dbReference type="InterPro" id="IPR036526">
    <property type="entry name" value="C-N_Hydrolase_sf"/>
</dbReference>
<evidence type="ECO:0000256" key="1">
    <source>
        <dbReference type="ARBA" id="ARBA00004651"/>
    </source>
</evidence>
<dbReference type="InterPro" id="IPR045378">
    <property type="entry name" value="LNT_N"/>
</dbReference>
<name>A0A4V2F2U3_9ACTN</name>
<dbReference type="InterPro" id="IPR003010">
    <property type="entry name" value="C-N_Hydrolase"/>
</dbReference>
<dbReference type="NCBIfam" id="TIGR00546">
    <property type="entry name" value="lnt"/>
    <property type="match status" value="1"/>
</dbReference>
<dbReference type="HAMAP" id="MF_01148">
    <property type="entry name" value="Lnt"/>
    <property type="match status" value="1"/>
</dbReference>
<dbReference type="SUPFAM" id="SSF56317">
    <property type="entry name" value="Carbon-nitrogen hydrolase"/>
    <property type="match status" value="1"/>
</dbReference>
<dbReference type="GO" id="GO:0016410">
    <property type="term" value="F:N-acyltransferase activity"/>
    <property type="evidence" value="ECO:0007669"/>
    <property type="project" value="UniProtKB-UniRule"/>
</dbReference>
<dbReference type="AlphaFoldDB" id="A0A4V2F2U3"/>
<sequence>MVATAAPPAAPAPAAARRSPGLAPRLLLAVLSGVAGMLAFPPYSLEALAPVSVALLALAVRGLGLRRAALVGLVGGAAFFGPLLHWTGIYVGPVPWLALAASQAAWYAGLGVALALVARLPWPLWVLGTATSWTLQEALRGRLPYGGFPWGRLGFALADTPYAHLARTGGVPLVSAAAALTGGGLAAVAVLLARRPRAATAALLAGLVPVLGPLAVPFAQPHGRTVQVALVQGDVPRMGLDFNAQRAAVLDNHAQRTHELAARVRSGAAPKPDLVLWPENSSDLDPFSDPQAYATIAAAVDDIGVPVLVGAVVDGPGRDVSNTGIVWLPGSGPVSGPHGQYVKRHPVPFAEYIPMRRVARLFSSDVDRVARDFAHGKTIGALDLPVGGGTVRIGDVICFEIGYDGLVRDAVRAGGSVVVTQTNNATFGRTPQTVQQLQMSRLRAQESGRAALVVATSGVSAVIAPDGTVEQRTALFTPDVLEARVRLARAGEQTLAIRWGVAPEVALSLVAAVLVLVGARREEEQ</sequence>
<proteinExistence type="inferred from homology"/>